<evidence type="ECO:0000313" key="3">
    <source>
        <dbReference type="Proteomes" id="UP000092612"/>
    </source>
</evidence>
<protein>
    <recommendedName>
        <fullName evidence="4">DUF3313 domain-containing protein</fullName>
    </recommendedName>
</protein>
<proteinExistence type="predicted"/>
<feature type="chain" id="PRO_5008615455" description="DUF3313 domain-containing protein" evidence="1">
    <location>
        <begin position="21"/>
        <end position="216"/>
    </location>
</feature>
<sequence length="216" mass="25286">MKLRLCYLLFFVFTSCSVLFPDGVSYQMPDYSFSYLTFNKRLDYNGKKYLLNSTQFGESNFNNASYLEEVVQFFKKQLRDNVKLKNDFRNSENKILIPFIIDYDVSKENIQFLKESTNIDYIILSKVLYLEDIENKSLSNVHKKKMYFSKEGAVSFIKIIDVNNGKILLEMTCTGKISKSEDKDMQTGENLNRLNLYKGSYALGEKTMKKLLKKIK</sequence>
<comment type="caution">
    <text evidence="2">The sequence shown here is derived from an EMBL/GenBank/DDBJ whole genome shotgun (WGS) entry which is preliminary data.</text>
</comment>
<keyword evidence="1" id="KW-0732">Signal</keyword>
<dbReference type="RefSeq" id="WP_068364980.1">
    <property type="nucleotide sequence ID" value="NZ_CP019337.1"/>
</dbReference>
<dbReference type="AlphaFoldDB" id="A0A1B8TPW6"/>
<accession>A0A1B8TPW6</accession>
<evidence type="ECO:0000313" key="2">
    <source>
        <dbReference type="EMBL" id="OBY61720.1"/>
    </source>
</evidence>
<dbReference type="OrthoDB" id="1200357at2"/>
<name>A0A1B8TPW6_9FLAO</name>
<evidence type="ECO:0008006" key="4">
    <source>
        <dbReference type="Google" id="ProtNLM"/>
    </source>
</evidence>
<dbReference type="KEGG" id="prn:BW723_10915"/>
<organism evidence="2 3">
    <name type="scientific">Polaribacter reichenbachii</name>
    <dbReference type="NCBI Taxonomy" id="996801"/>
    <lineage>
        <taxon>Bacteria</taxon>
        <taxon>Pseudomonadati</taxon>
        <taxon>Bacteroidota</taxon>
        <taxon>Flavobacteriia</taxon>
        <taxon>Flavobacteriales</taxon>
        <taxon>Flavobacteriaceae</taxon>
    </lineage>
</organism>
<dbReference type="EMBL" id="LSFL01000042">
    <property type="protein sequence ID" value="OBY61720.1"/>
    <property type="molecule type" value="Genomic_DNA"/>
</dbReference>
<gene>
    <name evidence="2" type="ORF">LPB301_16845</name>
</gene>
<dbReference type="Proteomes" id="UP000092612">
    <property type="component" value="Unassembled WGS sequence"/>
</dbReference>
<reference evidence="3" key="1">
    <citation type="submission" date="2016-02" db="EMBL/GenBank/DDBJ databases">
        <title>Paenibacillus sp. LPB0068, isolated from Crassostrea gigas.</title>
        <authorList>
            <person name="Shin S.-K."/>
            <person name="Yi H."/>
        </authorList>
    </citation>
    <scope>NUCLEOTIDE SEQUENCE [LARGE SCALE GENOMIC DNA]</scope>
    <source>
        <strain evidence="3">KCTC 23969</strain>
    </source>
</reference>
<keyword evidence="3" id="KW-1185">Reference proteome</keyword>
<feature type="signal peptide" evidence="1">
    <location>
        <begin position="1"/>
        <end position="20"/>
    </location>
</feature>
<dbReference type="STRING" id="996801.BW723_10915"/>
<evidence type="ECO:0000256" key="1">
    <source>
        <dbReference type="SAM" id="SignalP"/>
    </source>
</evidence>
<dbReference type="PROSITE" id="PS51257">
    <property type="entry name" value="PROKAR_LIPOPROTEIN"/>
    <property type="match status" value="1"/>
</dbReference>